<dbReference type="PANTHER" id="PTHR12598">
    <property type="entry name" value="COPPER HOMEOSTASIS PROTEIN CUTC"/>
    <property type="match status" value="1"/>
</dbReference>
<dbReference type="EMBL" id="LRDH01000024">
    <property type="protein sequence ID" value="PPV17385.1"/>
    <property type="molecule type" value="Genomic_DNA"/>
</dbReference>
<dbReference type="PANTHER" id="PTHR12598:SF0">
    <property type="entry name" value="COPPER HOMEOSTASIS PROTEIN CUTC HOMOLOG"/>
    <property type="match status" value="1"/>
</dbReference>
<sequence length="244" mass="27205">MIEICCGSYEDARNSYIGGAKRIELNSALHLGGLTPSIGSLTLTKKNTDLKVICMVRPRGAGFCYNDIEFEQMMEDARALLENGADGLAFGFLNDDLTINIEKTKKMFDLVKKYNAEAVFHRAFDCVDNPIKAIEVLIDMKIDRLLTSGLQPKAMDGRDMIKSLQENYGDKIEILAGSGVNALNAEDLMNYTKISQVHSSCKDWGIDKTTCGKHVNYSYGPEGHENDYDFVSQELVRKLVDLKI</sequence>
<evidence type="ECO:0000313" key="4">
    <source>
        <dbReference type="Proteomes" id="UP000238081"/>
    </source>
</evidence>
<evidence type="ECO:0000256" key="1">
    <source>
        <dbReference type="ARBA" id="ARBA00007768"/>
    </source>
</evidence>
<protein>
    <recommendedName>
        <fullName evidence="2">Copper homeostasis protein cutC homolog</fullName>
    </recommendedName>
</protein>
<gene>
    <name evidence="3" type="ORF">AWN73_07625</name>
</gene>
<dbReference type="AlphaFoldDB" id="A0A2S7FE73"/>
<dbReference type="Gene3D" id="3.20.20.380">
    <property type="entry name" value="Copper homeostasis (CutC) domain"/>
    <property type="match status" value="1"/>
</dbReference>
<dbReference type="InterPro" id="IPR005627">
    <property type="entry name" value="CutC-like"/>
</dbReference>
<proteinExistence type="inferred from homology"/>
<dbReference type="GO" id="GO:0005507">
    <property type="term" value="F:copper ion binding"/>
    <property type="evidence" value="ECO:0007669"/>
    <property type="project" value="TreeGrafter"/>
</dbReference>
<comment type="caution">
    <text evidence="3">The sequence shown here is derived from an EMBL/GenBank/DDBJ whole genome shotgun (WGS) entry which is preliminary data.</text>
</comment>
<reference evidence="3 4" key="1">
    <citation type="submission" date="2016-01" db="EMBL/GenBank/DDBJ databases">
        <title>Characterization of the Clostridium difficile lineages that are prevalent in Hong Kong and China.</title>
        <authorList>
            <person name="Kwok J.S.-L."/>
            <person name="Lam W.-Y."/>
            <person name="Ip M."/>
            <person name="Chan T.-F."/>
            <person name="Hawkey P.M."/>
            <person name="Tsui S.K.-W."/>
        </authorList>
    </citation>
    <scope>NUCLEOTIDE SEQUENCE [LARGE SCALE GENOMIC DNA]</scope>
    <source>
        <strain evidence="3 4">300064</strain>
    </source>
</reference>
<evidence type="ECO:0000313" key="3">
    <source>
        <dbReference type="EMBL" id="PPV17385.1"/>
    </source>
</evidence>
<evidence type="ECO:0000256" key="2">
    <source>
        <dbReference type="ARBA" id="ARBA00019014"/>
    </source>
</evidence>
<comment type="similarity">
    <text evidence="1">Belongs to the CutC family.</text>
</comment>
<dbReference type="InterPro" id="IPR036822">
    <property type="entry name" value="CutC-like_dom_sf"/>
</dbReference>
<name>A0A2S7FE73_CLOBU</name>
<organism evidence="3 4">
    <name type="scientific">Clostridium butyricum</name>
    <dbReference type="NCBI Taxonomy" id="1492"/>
    <lineage>
        <taxon>Bacteria</taxon>
        <taxon>Bacillati</taxon>
        <taxon>Bacillota</taxon>
        <taxon>Clostridia</taxon>
        <taxon>Eubacteriales</taxon>
        <taxon>Clostridiaceae</taxon>
        <taxon>Clostridium</taxon>
    </lineage>
</organism>
<dbReference type="CDD" id="cd00945">
    <property type="entry name" value="Aldolase_Class_I"/>
    <property type="match status" value="1"/>
</dbReference>
<dbReference type="SUPFAM" id="SSF110395">
    <property type="entry name" value="CutC-like"/>
    <property type="match status" value="1"/>
</dbReference>
<dbReference type="Pfam" id="PF03932">
    <property type="entry name" value="CutC"/>
    <property type="match status" value="1"/>
</dbReference>
<accession>A0A2S7FE73</accession>
<dbReference type="RefSeq" id="WP_027635415.1">
    <property type="nucleotide sequence ID" value="NZ_CAVLFH010000001.1"/>
</dbReference>
<dbReference type="Proteomes" id="UP000238081">
    <property type="component" value="Unassembled WGS sequence"/>
</dbReference>